<dbReference type="PANTHER" id="PTHR47973">
    <property type="entry name" value="CYSTEINE-RICH RECEPTOR-LIKE PROTEIN KINASE 3"/>
    <property type="match status" value="1"/>
</dbReference>
<feature type="domain" description="Serine-threonine/tyrosine-protein kinase catalytic" evidence="6">
    <location>
        <begin position="1"/>
        <end position="50"/>
    </location>
</feature>
<evidence type="ECO:0000256" key="1">
    <source>
        <dbReference type="ARBA" id="ARBA00022679"/>
    </source>
</evidence>
<evidence type="ECO:0000259" key="6">
    <source>
        <dbReference type="Pfam" id="PF07714"/>
    </source>
</evidence>
<keyword evidence="4" id="KW-0067">ATP-binding</keyword>
<organism evidence="7 8">
    <name type="scientific">Anisodus tanguticus</name>
    <dbReference type="NCBI Taxonomy" id="243964"/>
    <lineage>
        <taxon>Eukaryota</taxon>
        <taxon>Viridiplantae</taxon>
        <taxon>Streptophyta</taxon>
        <taxon>Embryophyta</taxon>
        <taxon>Tracheophyta</taxon>
        <taxon>Spermatophyta</taxon>
        <taxon>Magnoliopsida</taxon>
        <taxon>eudicotyledons</taxon>
        <taxon>Gunneridae</taxon>
        <taxon>Pentapetalae</taxon>
        <taxon>asterids</taxon>
        <taxon>lamiids</taxon>
        <taxon>Solanales</taxon>
        <taxon>Solanaceae</taxon>
        <taxon>Solanoideae</taxon>
        <taxon>Hyoscyameae</taxon>
        <taxon>Anisodus</taxon>
    </lineage>
</organism>
<dbReference type="AlphaFoldDB" id="A0AAE1SNC2"/>
<evidence type="ECO:0000256" key="3">
    <source>
        <dbReference type="ARBA" id="ARBA00022777"/>
    </source>
</evidence>
<evidence type="ECO:0000313" key="7">
    <source>
        <dbReference type="EMBL" id="KAK4372845.1"/>
    </source>
</evidence>
<evidence type="ECO:0000256" key="2">
    <source>
        <dbReference type="ARBA" id="ARBA00022741"/>
    </source>
</evidence>
<evidence type="ECO:0000256" key="4">
    <source>
        <dbReference type="ARBA" id="ARBA00022840"/>
    </source>
</evidence>
<dbReference type="SUPFAM" id="SSF56112">
    <property type="entry name" value="Protein kinase-like (PK-like)"/>
    <property type="match status" value="1"/>
</dbReference>
<feature type="compositionally biased region" description="Basic and acidic residues" evidence="5">
    <location>
        <begin position="126"/>
        <end position="149"/>
    </location>
</feature>
<sequence length="149" mass="16618">MAPEYIIKGQLIEKADVYNYGVLVLEIVTKALDPSLKGNFPPEEALKVLKVGLLCTQEYVSLRPSMYDDIQILTTVAQPIPEPRQPPFLKSYISIKSLVSNTLSKLDGSYTSTTENSSNMQSSSDGPHRSEQEFVFKKFGKTENKRTGI</sequence>
<dbReference type="Proteomes" id="UP001291623">
    <property type="component" value="Unassembled WGS sequence"/>
</dbReference>
<proteinExistence type="predicted"/>
<dbReference type="GO" id="GO:0005524">
    <property type="term" value="F:ATP binding"/>
    <property type="evidence" value="ECO:0007669"/>
    <property type="project" value="UniProtKB-KW"/>
</dbReference>
<dbReference type="InterPro" id="IPR052059">
    <property type="entry name" value="CR_Ser/Thr_kinase"/>
</dbReference>
<gene>
    <name evidence="7" type="ORF">RND71_008229</name>
</gene>
<feature type="region of interest" description="Disordered" evidence="5">
    <location>
        <begin position="110"/>
        <end position="149"/>
    </location>
</feature>
<name>A0AAE1SNC2_9SOLA</name>
<evidence type="ECO:0000313" key="8">
    <source>
        <dbReference type="Proteomes" id="UP001291623"/>
    </source>
</evidence>
<dbReference type="Pfam" id="PF07714">
    <property type="entry name" value="PK_Tyr_Ser-Thr"/>
    <property type="match status" value="1"/>
</dbReference>
<comment type="caution">
    <text evidence="7">The sequence shown here is derived from an EMBL/GenBank/DDBJ whole genome shotgun (WGS) entry which is preliminary data.</text>
</comment>
<keyword evidence="2" id="KW-0547">Nucleotide-binding</keyword>
<accession>A0AAE1SNC2</accession>
<dbReference type="EMBL" id="JAVYJV010000004">
    <property type="protein sequence ID" value="KAK4372845.1"/>
    <property type="molecule type" value="Genomic_DNA"/>
</dbReference>
<keyword evidence="3" id="KW-0418">Kinase</keyword>
<evidence type="ECO:0000256" key="5">
    <source>
        <dbReference type="SAM" id="MobiDB-lite"/>
    </source>
</evidence>
<reference evidence="7" key="1">
    <citation type="submission" date="2023-12" db="EMBL/GenBank/DDBJ databases">
        <title>Genome assembly of Anisodus tanguticus.</title>
        <authorList>
            <person name="Wang Y.-J."/>
        </authorList>
    </citation>
    <scope>NUCLEOTIDE SEQUENCE</scope>
    <source>
        <strain evidence="7">KB-2021</strain>
        <tissue evidence="7">Leaf</tissue>
    </source>
</reference>
<dbReference type="InterPro" id="IPR001245">
    <property type="entry name" value="Ser-Thr/Tyr_kinase_cat_dom"/>
</dbReference>
<keyword evidence="1" id="KW-0808">Transferase</keyword>
<dbReference type="GO" id="GO:0004672">
    <property type="term" value="F:protein kinase activity"/>
    <property type="evidence" value="ECO:0007669"/>
    <property type="project" value="InterPro"/>
</dbReference>
<keyword evidence="8" id="KW-1185">Reference proteome</keyword>
<dbReference type="Gene3D" id="1.10.510.10">
    <property type="entry name" value="Transferase(Phosphotransferase) domain 1"/>
    <property type="match status" value="1"/>
</dbReference>
<feature type="compositionally biased region" description="Polar residues" evidence="5">
    <location>
        <begin position="110"/>
        <end position="125"/>
    </location>
</feature>
<dbReference type="InterPro" id="IPR011009">
    <property type="entry name" value="Kinase-like_dom_sf"/>
</dbReference>
<protein>
    <recommendedName>
        <fullName evidence="6">Serine-threonine/tyrosine-protein kinase catalytic domain-containing protein</fullName>
    </recommendedName>
</protein>